<dbReference type="InterPro" id="IPR036291">
    <property type="entry name" value="NAD(P)-bd_dom_sf"/>
</dbReference>
<evidence type="ECO:0000313" key="4">
    <source>
        <dbReference type="RefSeq" id="XP_030748163.1"/>
    </source>
</evidence>
<dbReference type="PANTHER" id="PTHR43157:SF31">
    <property type="entry name" value="PHOSPHATIDYLINOSITOL-GLYCAN BIOSYNTHESIS CLASS F PROTEIN"/>
    <property type="match status" value="1"/>
</dbReference>
<dbReference type="InterPro" id="IPR002347">
    <property type="entry name" value="SDR_fam"/>
</dbReference>
<dbReference type="GO" id="GO:0016491">
    <property type="term" value="F:oxidoreductase activity"/>
    <property type="evidence" value="ECO:0007669"/>
    <property type="project" value="UniProtKB-KW"/>
</dbReference>
<dbReference type="Gene3D" id="3.40.50.720">
    <property type="entry name" value="NAD(P)-binding Rossmann-like Domain"/>
    <property type="match status" value="1"/>
</dbReference>
<dbReference type="Proteomes" id="UP000504635">
    <property type="component" value="Unplaced"/>
</dbReference>
<dbReference type="AlphaFoldDB" id="A0A6J2XA77"/>
<dbReference type="OrthoDB" id="191139at2759"/>
<dbReference type="PRINTS" id="PR00081">
    <property type="entry name" value="GDHRDH"/>
</dbReference>
<dbReference type="PRINTS" id="PR00080">
    <property type="entry name" value="SDRFAMILY"/>
</dbReference>
<proteinExistence type="inferred from homology"/>
<dbReference type="RefSeq" id="XP_030748163.1">
    <property type="nucleotide sequence ID" value="XM_030892303.1"/>
</dbReference>
<comment type="similarity">
    <text evidence="2">Belongs to the short-chain dehydrogenases/reductases (SDR) family.</text>
</comment>
<evidence type="ECO:0000256" key="1">
    <source>
        <dbReference type="ARBA" id="ARBA00023002"/>
    </source>
</evidence>
<name>A0A6J2XA77_SITOR</name>
<dbReference type="InParanoid" id="A0A6J2XA77"/>
<evidence type="ECO:0000313" key="3">
    <source>
        <dbReference type="Proteomes" id="UP000504635"/>
    </source>
</evidence>
<dbReference type="Pfam" id="PF00106">
    <property type="entry name" value="adh_short"/>
    <property type="match status" value="1"/>
</dbReference>
<keyword evidence="3" id="KW-1185">Reference proteome</keyword>
<dbReference type="CDD" id="cd05327">
    <property type="entry name" value="retinol-DH_like_SDR_c_like"/>
    <property type="match status" value="1"/>
</dbReference>
<sequence>MVCGLICVLAGLVLFLVIAKLYIKLTTGWCRSNVCLVGKTVIVTGGNTGIGFETAADIAKRGAKVILACRNEQRAKDAVQRIIKQTDNPNVSYRILDLGSLKSVRKFADEINKNEERLDILINNAGLQTVPEIKGLTEDGLQPTMQANYFGHFLLTHLLLDLLKKSGPSRIVNVSSMAARHTKLDKADDLNSEKGVVMDIYGRSKLANILFTIELNEKLKNTKVTTYSLHPGIILTEFSRHAPAILKGIAETLLLYMFKNAIEGAQTTIYCAVEKDIEQYSGQHFHDCHIVKPYKKARDSDLVKSVWKKTEELVKLEKKLK</sequence>
<organism evidence="3 4">
    <name type="scientific">Sitophilus oryzae</name>
    <name type="common">Rice weevil</name>
    <name type="synonym">Curculio oryzae</name>
    <dbReference type="NCBI Taxonomy" id="7048"/>
    <lineage>
        <taxon>Eukaryota</taxon>
        <taxon>Metazoa</taxon>
        <taxon>Ecdysozoa</taxon>
        <taxon>Arthropoda</taxon>
        <taxon>Hexapoda</taxon>
        <taxon>Insecta</taxon>
        <taxon>Pterygota</taxon>
        <taxon>Neoptera</taxon>
        <taxon>Endopterygota</taxon>
        <taxon>Coleoptera</taxon>
        <taxon>Polyphaga</taxon>
        <taxon>Cucujiformia</taxon>
        <taxon>Curculionidae</taxon>
        <taxon>Dryophthorinae</taxon>
        <taxon>Sitophilus</taxon>
    </lineage>
</organism>
<keyword evidence="1" id="KW-0560">Oxidoreductase</keyword>
<gene>
    <name evidence="4" type="primary">LOC115876502</name>
</gene>
<accession>A0A6J2XA77</accession>
<evidence type="ECO:0000256" key="2">
    <source>
        <dbReference type="RuleBase" id="RU000363"/>
    </source>
</evidence>
<dbReference type="PANTHER" id="PTHR43157">
    <property type="entry name" value="PHOSPHATIDYLINOSITOL-GLYCAN BIOSYNTHESIS CLASS F PROTEIN-RELATED"/>
    <property type="match status" value="1"/>
</dbReference>
<protein>
    <submittedName>
        <fullName evidence="4">Retinol dehydrogenase 11-like</fullName>
    </submittedName>
</protein>
<dbReference type="KEGG" id="soy:115876502"/>
<reference evidence="4" key="1">
    <citation type="submission" date="2025-08" db="UniProtKB">
        <authorList>
            <consortium name="RefSeq"/>
        </authorList>
    </citation>
    <scope>IDENTIFICATION</scope>
    <source>
        <tissue evidence="4">Gonads</tissue>
    </source>
</reference>
<dbReference type="GeneID" id="115876502"/>
<dbReference type="SUPFAM" id="SSF51735">
    <property type="entry name" value="NAD(P)-binding Rossmann-fold domains"/>
    <property type="match status" value="1"/>
</dbReference>